<feature type="non-terminal residue" evidence="3">
    <location>
        <position position="1"/>
    </location>
</feature>
<dbReference type="GeneID" id="19115086"/>
<dbReference type="InterPro" id="IPR035969">
    <property type="entry name" value="Rab-GAP_TBC_sf"/>
</dbReference>
<evidence type="ECO:0000259" key="2">
    <source>
        <dbReference type="PROSITE" id="PS50086"/>
    </source>
</evidence>
<dbReference type="OrthoDB" id="206700at2759"/>
<feature type="non-terminal residue" evidence="3">
    <location>
        <position position="372"/>
    </location>
</feature>
<dbReference type="STRING" id="717646.M2MIV8"/>
<name>M2MIV8_BAUPA</name>
<dbReference type="Gene3D" id="1.10.8.1310">
    <property type="match status" value="1"/>
</dbReference>
<dbReference type="AlphaFoldDB" id="M2MIV8"/>
<feature type="domain" description="Rab-GAP TBC" evidence="2">
    <location>
        <begin position="44"/>
        <end position="229"/>
    </location>
</feature>
<dbReference type="HOGENOM" id="CLU_039465_0_1_1"/>
<dbReference type="GO" id="GO:0005789">
    <property type="term" value="C:endoplasmic reticulum membrane"/>
    <property type="evidence" value="ECO:0007669"/>
    <property type="project" value="TreeGrafter"/>
</dbReference>
<dbReference type="FunFam" id="1.10.8.1310:FF:000001">
    <property type="entry name" value="TBC1 domain family, member 20"/>
    <property type="match status" value="1"/>
</dbReference>
<evidence type="ECO:0000313" key="3">
    <source>
        <dbReference type="EMBL" id="EMC96596.1"/>
    </source>
</evidence>
<accession>M2MIV8</accession>
<dbReference type="KEGG" id="bcom:BAUCODRAFT_51760"/>
<evidence type="ECO:0000256" key="1">
    <source>
        <dbReference type="ARBA" id="ARBA00022468"/>
    </source>
</evidence>
<keyword evidence="1" id="KW-0343">GTPase activation</keyword>
<dbReference type="FunFam" id="1.10.472.80:FF:000060">
    <property type="entry name" value="TBC domain protein, putative"/>
    <property type="match status" value="1"/>
</dbReference>
<reference evidence="3 4" key="1">
    <citation type="journal article" date="2012" name="PLoS Pathog.">
        <title>Diverse lifestyles and strategies of plant pathogenesis encoded in the genomes of eighteen Dothideomycetes fungi.</title>
        <authorList>
            <person name="Ohm R.A."/>
            <person name="Feau N."/>
            <person name="Henrissat B."/>
            <person name="Schoch C.L."/>
            <person name="Horwitz B.A."/>
            <person name="Barry K.W."/>
            <person name="Condon B.J."/>
            <person name="Copeland A.C."/>
            <person name="Dhillon B."/>
            <person name="Glaser F."/>
            <person name="Hesse C.N."/>
            <person name="Kosti I."/>
            <person name="LaButti K."/>
            <person name="Lindquist E.A."/>
            <person name="Lucas S."/>
            <person name="Salamov A.A."/>
            <person name="Bradshaw R.E."/>
            <person name="Ciuffetti L."/>
            <person name="Hamelin R.C."/>
            <person name="Kema G.H.J."/>
            <person name="Lawrence C."/>
            <person name="Scott J.A."/>
            <person name="Spatafora J.W."/>
            <person name="Turgeon B.G."/>
            <person name="de Wit P.J.G.M."/>
            <person name="Zhong S."/>
            <person name="Goodwin S.B."/>
            <person name="Grigoriev I.V."/>
        </authorList>
    </citation>
    <scope>NUCLEOTIDE SEQUENCE [LARGE SCALE GENOMIC DNA]</scope>
    <source>
        <strain evidence="3 4">UAMH 10762</strain>
    </source>
</reference>
<dbReference type="Proteomes" id="UP000011761">
    <property type="component" value="Unassembled WGS sequence"/>
</dbReference>
<dbReference type="SMART" id="SM00164">
    <property type="entry name" value="TBC"/>
    <property type="match status" value="1"/>
</dbReference>
<dbReference type="InterPro" id="IPR000195">
    <property type="entry name" value="Rab-GAP-TBC_dom"/>
</dbReference>
<dbReference type="Pfam" id="PF00566">
    <property type="entry name" value="RabGAP-TBC"/>
    <property type="match status" value="1"/>
</dbReference>
<proteinExistence type="predicted"/>
<dbReference type="SUPFAM" id="SSF47923">
    <property type="entry name" value="Ypt/Rab-GAP domain of gyp1p"/>
    <property type="match status" value="2"/>
</dbReference>
<organism evidence="3 4">
    <name type="scientific">Baudoinia panamericana (strain UAMH 10762)</name>
    <name type="common">Angels' share fungus</name>
    <name type="synonym">Baudoinia compniacensis (strain UAMH 10762)</name>
    <dbReference type="NCBI Taxonomy" id="717646"/>
    <lineage>
        <taxon>Eukaryota</taxon>
        <taxon>Fungi</taxon>
        <taxon>Dikarya</taxon>
        <taxon>Ascomycota</taxon>
        <taxon>Pezizomycotina</taxon>
        <taxon>Dothideomycetes</taxon>
        <taxon>Dothideomycetidae</taxon>
        <taxon>Mycosphaerellales</taxon>
        <taxon>Teratosphaeriaceae</taxon>
        <taxon>Baudoinia</taxon>
    </lineage>
</organism>
<dbReference type="InterPro" id="IPR045913">
    <property type="entry name" value="TBC20/Gyp8-like"/>
</dbReference>
<protein>
    <recommendedName>
        <fullName evidence="2">Rab-GAP TBC domain-containing protein</fullName>
    </recommendedName>
</protein>
<dbReference type="PROSITE" id="PS50086">
    <property type="entry name" value="TBC_RABGAP"/>
    <property type="match status" value="1"/>
</dbReference>
<evidence type="ECO:0000313" key="4">
    <source>
        <dbReference type="Proteomes" id="UP000011761"/>
    </source>
</evidence>
<dbReference type="EMBL" id="KB445555">
    <property type="protein sequence ID" value="EMC96596.1"/>
    <property type="molecule type" value="Genomic_DNA"/>
</dbReference>
<dbReference type="GO" id="GO:0006888">
    <property type="term" value="P:endoplasmic reticulum to Golgi vesicle-mediated transport"/>
    <property type="evidence" value="ECO:0007669"/>
    <property type="project" value="TreeGrafter"/>
</dbReference>
<dbReference type="PANTHER" id="PTHR20913">
    <property type="entry name" value="TBC1 DOMAIN FAMILY MEMBER 20/GTPASE"/>
    <property type="match status" value="1"/>
</dbReference>
<dbReference type="PANTHER" id="PTHR20913:SF7">
    <property type="entry name" value="RE60063P"/>
    <property type="match status" value="1"/>
</dbReference>
<gene>
    <name evidence="3" type="ORF">BAUCODRAFT_51760</name>
</gene>
<keyword evidence="4" id="KW-1185">Reference proteome</keyword>
<dbReference type="RefSeq" id="XP_007676225.1">
    <property type="nucleotide sequence ID" value="XM_007678035.1"/>
</dbReference>
<dbReference type="GO" id="GO:0005096">
    <property type="term" value="F:GTPase activator activity"/>
    <property type="evidence" value="ECO:0007669"/>
    <property type="project" value="UniProtKB-KW"/>
</dbReference>
<dbReference type="eggNOG" id="KOG2595">
    <property type="taxonomic scope" value="Eukaryota"/>
</dbReference>
<dbReference type="OMA" id="VYMFAQI"/>
<sequence>AAVPSWREAPLSETERLKVLQILSASRDRNLNALRDLATSEGGLIEDEVRRTAWPVLLGTNGDQQGAAQSEWKLLPKHKDEDQVQLDVNRAFVYYPEDESTKRTDARKQELSNVIVAVLRTHPMLHYFQGYHDIVQVLLLVLGADAAVPAVAQLSLLRIRDFMLPTMKGTEPHLQLVPTIIHAVDPGLYKHLSNMQPFFALAATLTLYAHDIEEYGDIARLFDFLLASAAVTPLYLYAAIVISRKQELLDFEADEPEMLYAVLSKLPKPLDLDELIQQTMAIFRAHPPESLPGMVWPQVSSNSVLKTTRDPRALSQQTLSDGERMFEKQAAELERAEFRKRTVLQMQQLARHYKRPAGLTGIAIAVAVLAYW</sequence>
<dbReference type="Gene3D" id="1.10.472.80">
    <property type="entry name" value="Ypt/Rab-GAP domain of gyp1p, domain 3"/>
    <property type="match status" value="1"/>
</dbReference>